<evidence type="ECO:0000256" key="1">
    <source>
        <dbReference type="SAM" id="Phobius"/>
    </source>
</evidence>
<dbReference type="InParanoid" id="A0A1S3IQ92"/>
<dbReference type="GeneID" id="106166280"/>
<keyword evidence="1" id="KW-1133">Transmembrane helix</keyword>
<name>A0A1S3IQ92_LINAN</name>
<evidence type="ECO:0000259" key="2">
    <source>
        <dbReference type="Pfam" id="PF21383"/>
    </source>
</evidence>
<protein>
    <submittedName>
        <fullName evidence="4">UDP-N-acetylglucosamine--dolichyl-phosphate N-acetylglucosaminephosphotransferase-like</fullName>
    </submittedName>
</protein>
<gene>
    <name evidence="4" type="primary">LOC106166280</name>
</gene>
<evidence type="ECO:0000313" key="4">
    <source>
        <dbReference type="RefSeq" id="XP_013400238.1"/>
    </source>
</evidence>
<dbReference type="Proteomes" id="UP000085678">
    <property type="component" value="Unplaced"/>
</dbReference>
<keyword evidence="3" id="KW-1185">Reference proteome</keyword>
<proteinExistence type="predicted"/>
<accession>A0A1S3IQ92</accession>
<sequence length="93" mass="10493">MSLSTFKTKELHPLGSLFLKTLSIFGLVHLRSGIGEDGEYSECNNLTIINLMLKIFGPMHERSLVMSLLSIQILCSGVAFLIRYPLAWVFYDI</sequence>
<organism evidence="3 4">
    <name type="scientific">Lingula anatina</name>
    <name type="common">Brachiopod</name>
    <name type="synonym">Lingula unguis</name>
    <dbReference type="NCBI Taxonomy" id="7574"/>
    <lineage>
        <taxon>Eukaryota</taxon>
        <taxon>Metazoa</taxon>
        <taxon>Spiralia</taxon>
        <taxon>Lophotrochozoa</taxon>
        <taxon>Brachiopoda</taxon>
        <taxon>Linguliformea</taxon>
        <taxon>Lingulata</taxon>
        <taxon>Lingulida</taxon>
        <taxon>Linguloidea</taxon>
        <taxon>Lingulidae</taxon>
        <taxon>Lingula</taxon>
    </lineage>
</organism>
<dbReference type="KEGG" id="lak:106166280"/>
<dbReference type="OrthoDB" id="10262326at2759"/>
<dbReference type="Pfam" id="PF21383">
    <property type="entry name" value="DPAGT1_ins"/>
    <property type="match status" value="1"/>
</dbReference>
<feature type="domain" description="DPAGT1 insertion" evidence="2">
    <location>
        <begin position="4"/>
        <end position="45"/>
    </location>
</feature>
<dbReference type="AlphaFoldDB" id="A0A1S3IQ92"/>
<dbReference type="RefSeq" id="XP_013400238.1">
    <property type="nucleotide sequence ID" value="XM_013544784.1"/>
</dbReference>
<dbReference type="InterPro" id="IPR048439">
    <property type="entry name" value="DPAGT1_ins"/>
</dbReference>
<evidence type="ECO:0000313" key="3">
    <source>
        <dbReference type="Proteomes" id="UP000085678"/>
    </source>
</evidence>
<keyword evidence="1" id="KW-0812">Transmembrane</keyword>
<feature type="transmembrane region" description="Helical" evidence="1">
    <location>
        <begin position="64"/>
        <end position="86"/>
    </location>
</feature>
<keyword evidence="1" id="KW-0472">Membrane</keyword>
<reference evidence="4" key="1">
    <citation type="submission" date="2025-08" db="UniProtKB">
        <authorList>
            <consortium name="RefSeq"/>
        </authorList>
    </citation>
    <scope>IDENTIFICATION</scope>
    <source>
        <tissue evidence="4">Gonads</tissue>
    </source>
</reference>
<dbReference type="STRING" id="7574.A0A1S3IQ92"/>